<keyword evidence="2" id="KW-1185">Reference proteome</keyword>
<proteinExistence type="predicted"/>
<dbReference type="Proteomes" id="UP001172680">
    <property type="component" value="Unassembled WGS sequence"/>
</dbReference>
<organism evidence="1 2">
    <name type="scientific">Coniosporium tulheliwenetii</name>
    <dbReference type="NCBI Taxonomy" id="3383036"/>
    <lineage>
        <taxon>Eukaryota</taxon>
        <taxon>Fungi</taxon>
        <taxon>Dikarya</taxon>
        <taxon>Ascomycota</taxon>
        <taxon>Pezizomycotina</taxon>
        <taxon>Dothideomycetes</taxon>
        <taxon>Dothideomycetes incertae sedis</taxon>
        <taxon>Coniosporium</taxon>
    </lineage>
</organism>
<evidence type="ECO:0000313" key="2">
    <source>
        <dbReference type="Proteomes" id="UP001172680"/>
    </source>
</evidence>
<protein>
    <submittedName>
        <fullName evidence="1">Uncharacterized protein</fullName>
    </submittedName>
</protein>
<gene>
    <name evidence="1" type="ORF">H2199_008375</name>
</gene>
<evidence type="ECO:0000313" key="1">
    <source>
        <dbReference type="EMBL" id="KAJ9635372.1"/>
    </source>
</evidence>
<accession>A0ACC2YJA5</accession>
<comment type="caution">
    <text evidence="1">The sequence shown here is derived from an EMBL/GenBank/DDBJ whole genome shotgun (WGS) entry which is preliminary data.</text>
</comment>
<reference evidence="1" key="1">
    <citation type="submission" date="2022-10" db="EMBL/GenBank/DDBJ databases">
        <title>Culturing micro-colonial fungi from biological soil crusts in the Mojave desert and describing Neophaeococcomyces mojavensis, and introducing the new genera and species Taxawa tesnikishii.</title>
        <authorList>
            <person name="Kurbessoian T."/>
            <person name="Stajich J.E."/>
        </authorList>
    </citation>
    <scope>NUCLEOTIDE SEQUENCE</scope>
    <source>
        <strain evidence="1">JES_115</strain>
    </source>
</reference>
<sequence>MARRPLAKSDVPASRSSSKRPPSPTNTPRQQPKRTRQATSLTTAKVSASKSKYFEEDSDDEQELSEPTSNAESATEQEESGYEDEDRGAASSELSSEAASEPDVSSEGEAKPRKRGRPKADVKAVGKQSKNEELWRHGVKTGLGPGTQVIIKKPKAREAGRQPYSNDSIHPNTILFLKDLAANNDREWLKMHDPDYRASQNDFNSFIESLTQKVISVDETIPELPIKDIVFRIYRDVRFSKDQTPYKKYFSAAWSRTGRKGPYAAYYVQVQPQGSFVGGGLWMPESRALALLRRDIDRKPHKIKRVLTDTGLRKEFFGGVVDDEKKAVRAFVSQSSENALKRKPKDYDADHEDIELLRLRNFTIGRKLKDEEVIGPNGLEHLTKLIQTMVPFISYLNSVVMPDNPEESSDEEDSMDENDEGNDTGMDDASQV</sequence>
<name>A0ACC2YJA5_9PEZI</name>
<dbReference type="EMBL" id="JAPDRP010000027">
    <property type="protein sequence ID" value="KAJ9635372.1"/>
    <property type="molecule type" value="Genomic_DNA"/>
</dbReference>